<dbReference type="Pfam" id="PF06516">
    <property type="entry name" value="NUP"/>
    <property type="match status" value="1"/>
</dbReference>
<dbReference type="Proteomes" id="UP001165063">
    <property type="component" value="Unassembled WGS sequence"/>
</dbReference>
<keyword evidence="2" id="KW-0732">Signal</keyword>
<dbReference type="AlphaFoldDB" id="A0A9W6YXR6"/>
<dbReference type="PANTHER" id="PTHR38643:SF1">
    <property type="entry name" value="PURINE NUCLEOSIDE PERMEASE C285.05-RELATED"/>
    <property type="match status" value="1"/>
</dbReference>
<protein>
    <submittedName>
        <fullName evidence="3">Unnamed protein product</fullName>
    </submittedName>
</protein>
<dbReference type="InterPro" id="IPR035994">
    <property type="entry name" value="Nucleoside_phosphorylase_sf"/>
</dbReference>
<feature type="signal peptide" evidence="2">
    <location>
        <begin position="1"/>
        <end position="19"/>
    </location>
</feature>
<feature type="chain" id="PRO_5040891847" evidence="2">
    <location>
        <begin position="20"/>
        <end position="389"/>
    </location>
</feature>
<organism evidence="3 4">
    <name type="scientific">Ambrosiozyma monospora</name>
    <name type="common">Yeast</name>
    <name type="synonym">Endomycopsis monosporus</name>
    <dbReference type="NCBI Taxonomy" id="43982"/>
    <lineage>
        <taxon>Eukaryota</taxon>
        <taxon>Fungi</taxon>
        <taxon>Dikarya</taxon>
        <taxon>Ascomycota</taxon>
        <taxon>Saccharomycotina</taxon>
        <taxon>Pichiomycetes</taxon>
        <taxon>Pichiales</taxon>
        <taxon>Pichiaceae</taxon>
        <taxon>Ambrosiozyma</taxon>
    </lineage>
</organism>
<keyword evidence="4" id="KW-1185">Reference proteome</keyword>
<dbReference type="OrthoDB" id="2331083at2759"/>
<comment type="caution">
    <text evidence="3">The sequence shown here is derived from an EMBL/GenBank/DDBJ whole genome shotgun (WGS) entry which is preliminary data.</text>
</comment>
<gene>
    <name evidence="3" type="ORF">Amon01_000416000</name>
</gene>
<evidence type="ECO:0000256" key="2">
    <source>
        <dbReference type="SAM" id="SignalP"/>
    </source>
</evidence>
<dbReference type="GO" id="GO:0005783">
    <property type="term" value="C:endoplasmic reticulum"/>
    <property type="evidence" value="ECO:0007669"/>
    <property type="project" value="TreeGrafter"/>
</dbReference>
<evidence type="ECO:0000313" key="3">
    <source>
        <dbReference type="EMBL" id="GMG32624.1"/>
    </source>
</evidence>
<dbReference type="PIRSF" id="PIRSF013171">
    <property type="entry name" value="Pur_nuclsid_perm"/>
    <property type="match status" value="1"/>
</dbReference>
<evidence type="ECO:0000256" key="1">
    <source>
        <dbReference type="PIRNR" id="PIRNR013171"/>
    </source>
</evidence>
<sequence>MKFANLFTTLTCLSSTALAFPTLFGRSAEPEPSNSGVISPLAKYKPSVFIINMFTLEQNPFLEHFDLVYNLTVPGLSPIYSEVHCNSNYTLCQVTTGEGEVNAATTITALSLSTLFDLTETFFLIAGIAGISPKQGTIGDVTFAKFAVQILEYEVDARQMPSNWTTGYFSFGTDIAGEYPGNIYGTEVFELNEKLRDRALELAQTATLDVGTKGNAEFRALYDYAPANRTPKAIAGDTLTSDTYWFGSLLDETFANYTKTITNGTATYATTQQEDNATLEAFIRFAKFGYVDFSRIVVMRSCSDFTYADYFTERNETTWVFTKGSQGGISASTKNLVLAGEPLIHDILQNFDTYNNGAYDAENYIGDMFNTLGKNITTRTWGVLDTVAA</sequence>
<dbReference type="GO" id="GO:0003824">
    <property type="term" value="F:catalytic activity"/>
    <property type="evidence" value="ECO:0007669"/>
    <property type="project" value="InterPro"/>
</dbReference>
<reference evidence="3" key="1">
    <citation type="submission" date="2023-04" db="EMBL/GenBank/DDBJ databases">
        <title>Ambrosiozyma monospora NBRC 1965.</title>
        <authorList>
            <person name="Ichikawa N."/>
            <person name="Sato H."/>
            <person name="Tonouchi N."/>
        </authorList>
    </citation>
    <scope>NUCLEOTIDE SEQUENCE</scope>
    <source>
        <strain evidence="3">NBRC 1965</strain>
    </source>
</reference>
<comment type="similarity">
    <text evidence="1">Belongs to the NUP family.</text>
</comment>
<comment type="function">
    <text evidence="1">Nucleoside permease that transports adenosine and guanosine.</text>
</comment>
<accession>A0A9W6YXR6</accession>
<keyword evidence="1" id="KW-0813">Transport</keyword>
<dbReference type="Gene3D" id="3.40.50.1580">
    <property type="entry name" value="Nucleoside phosphorylase domain"/>
    <property type="match status" value="1"/>
</dbReference>
<dbReference type="EMBL" id="BSXU01001942">
    <property type="protein sequence ID" value="GMG32624.1"/>
    <property type="molecule type" value="Genomic_DNA"/>
</dbReference>
<dbReference type="GO" id="GO:0055085">
    <property type="term" value="P:transmembrane transport"/>
    <property type="evidence" value="ECO:0007669"/>
    <property type="project" value="InterPro"/>
</dbReference>
<evidence type="ECO:0000313" key="4">
    <source>
        <dbReference type="Proteomes" id="UP001165063"/>
    </source>
</evidence>
<dbReference type="InterPro" id="IPR009486">
    <property type="entry name" value="Pur_nuclsid_perm"/>
</dbReference>
<dbReference type="PANTHER" id="PTHR38643">
    <property type="entry name" value="PURINE NUCLEOSIDE PERMEASE C285.05-RELATED"/>
    <property type="match status" value="1"/>
</dbReference>
<name>A0A9W6YXR6_AMBMO</name>
<proteinExistence type="inferred from homology"/>
<dbReference type="GO" id="GO:0009116">
    <property type="term" value="P:nucleoside metabolic process"/>
    <property type="evidence" value="ECO:0007669"/>
    <property type="project" value="InterPro"/>
</dbReference>